<protein>
    <submittedName>
        <fullName evidence="1">Uncharacterized protein</fullName>
    </submittedName>
</protein>
<dbReference type="AlphaFoldDB" id="A0A1C7MUJ4"/>
<accession>A0A1C7MUJ4</accession>
<proteinExistence type="predicted"/>
<evidence type="ECO:0000313" key="2">
    <source>
        <dbReference type="Proteomes" id="UP000093000"/>
    </source>
</evidence>
<gene>
    <name evidence="1" type="ORF">A0J61_11459</name>
</gene>
<feature type="non-terminal residue" evidence="1">
    <location>
        <position position="87"/>
    </location>
</feature>
<reference evidence="1 2" key="1">
    <citation type="submission" date="2016-03" db="EMBL/GenBank/DDBJ databases">
        <title>Choanephora cucurbitarum.</title>
        <authorList>
            <person name="Min B."/>
            <person name="Park H."/>
            <person name="Park J.-H."/>
            <person name="Shin H.-D."/>
            <person name="Choi I.-G."/>
        </authorList>
    </citation>
    <scope>NUCLEOTIDE SEQUENCE [LARGE SCALE GENOMIC DNA]</scope>
    <source>
        <strain evidence="1 2">KUS-F28377</strain>
    </source>
</reference>
<comment type="caution">
    <text evidence="1">The sequence shown here is derived from an EMBL/GenBank/DDBJ whole genome shotgun (WGS) entry which is preliminary data.</text>
</comment>
<dbReference type="Proteomes" id="UP000093000">
    <property type="component" value="Unassembled WGS sequence"/>
</dbReference>
<organism evidence="1 2">
    <name type="scientific">Choanephora cucurbitarum</name>
    <dbReference type="NCBI Taxonomy" id="101091"/>
    <lineage>
        <taxon>Eukaryota</taxon>
        <taxon>Fungi</taxon>
        <taxon>Fungi incertae sedis</taxon>
        <taxon>Mucoromycota</taxon>
        <taxon>Mucoromycotina</taxon>
        <taxon>Mucoromycetes</taxon>
        <taxon>Mucorales</taxon>
        <taxon>Mucorineae</taxon>
        <taxon>Choanephoraceae</taxon>
        <taxon>Choanephoroideae</taxon>
        <taxon>Choanephora</taxon>
    </lineage>
</organism>
<keyword evidence="2" id="KW-1185">Reference proteome</keyword>
<evidence type="ECO:0000313" key="1">
    <source>
        <dbReference type="EMBL" id="OBZ80492.1"/>
    </source>
</evidence>
<sequence length="87" mass="10240">MLFFVKDLAAESKVFIFASCRCSLLYTSYWFSKRTRELIKKVARMNHGFKAEKHDENESEDIMHQNVPVLIKEPFSLLDLIKLSEIN</sequence>
<dbReference type="InParanoid" id="A0A1C7MUJ4"/>
<name>A0A1C7MUJ4_9FUNG</name>
<dbReference type="EMBL" id="LUGH01002056">
    <property type="protein sequence ID" value="OBZ80492.1"/>
    <property type="molecule type" value="Genomic_DNA"/>
</dbReference>